<evidence type="ECO:0000313" key="10">
    <source>
        <dbReference type="EMBL" id="KRL05130.1"/>
    </source>
</evidence>
<dbReference type="SUPFAM" id="SSF52172">
    <property type="entry name" value="CheY-like"/>
    <property type="match status" value="1"/>
</dbReference>
<dbReference type="InterPro" id="IPR036388">
    <property type="entry name" value="WH-like_DNA-bd_sf"/>
</dbReference>
<dbReference type="GO" id="GO:0000976">
    <property type="term" value="F:transcription cis-regulatory region binding"/>
    <property type="evidence" value="ECO:0007669"/>
    <property type="project" value="TreeGrafter"/>
</dbReference>
<keyword evidence="2" id="KW-0902">Two-component regulatory system</keyword>
<evidence type="ECO:0000256" key="1">
    <source>
        <dbReference type="ARBA" id="ARBA00022553"/>
    </source>
</evidence>
<dbReference type="InterPro" id="IPR011006">
    <property type="entry name" value="CheY-like_superfamily"/>
</dbReference>
<evidence type="ECO:0000256" key="7">
    <source>
        <dbReference type="PROSITE-ProRule" id="PRU01091"/>
    </source>
</evidence>
<evidence type="ECO:0000256" key="3">
    <source>
        <dbReference type="ARBA" id="ARBA00023015"/>
    </source>
</evidence>
<protein>
    <submittedName>
        <fullName evidence="10">Response regulator</fullName>
    </submittedName>
</protein>
<reference evidence="10 11" key="1">
    <citation type="journal article" date="2015" name="Genome Announc.">
        <title>Expanding the biotechnology potential of lactobacilli through comparative genomics of 213 strains and associated genera.</title>
        <authorList>
            <person name="Sun Z."/>
            <person name="Harris H.M."/>
            <person name="McCann A."/>
            <person name="Guo C."/>
            <person name="Argimon S."/>
            <person name="Zhang W."/>
            <person name="Yang X."/>
            <person name="Jeffery I.B."/>
            <person name="Cooney J.C."/>
            <person name="Kagawa T.F."/>
            <person name="Liu W."/>
            <person name="Song Y."/>
            <person name="Salvetti E."/>
            <person name="Wrobel A."/>
            <person name="Rasinkangas P."/>
            <person name="Parkhill J."/>
            <person name="Rea M.C."/>
            <person name="O'Sullivan O."/>
            <person name="Ritari J."/>
            <person name="Douillard F.P."/>
            <person name="Paul Ross R."/>
            <person name="Yang R."/>
            <person name="Briner A.E."/>
            <person name="Felis G.E."/>
            <person name="de Vos W.M."/>
            <person name="Barrangou R."/>
            <person name="Klaenhammer T.R."/>
            <person name="Caufield P.W."/>
            <person name="Cui Y."/>
            <person name="Zhang H."/>
            <person name="O'Toole P.W."/>
        </authorList>
    </citation>
    <scope>NUCLEOTIDE SEQUENCE [LARGE SCALE GENOMIC DNA]</scope>
    <source>
        <strain evidence="10 11">DSM 19972</strain>
    </source>
</reference>
<dbReference type="GO" id="GO:0005829">
    <property type="term" value="C:cytosol"/>
    <property type="evidence" value="ECO:0007669"/>
    <property type="project" value="TreeGrafter"/>
</dbReference>
<dbReference type="SUPFAM" id="SSF46894">
    <property type="entry name" value="C-terminal effector domain of the bipartite response regulators"/>
    <property type="match status" value="1"/>
</dbReference>
<feature type="domain" description="OmpR/PhoB-type" evidence="9">
    <location>
        <begin position="127"/>
        <end position="225"/>
    </location>
</feature>
<accession>A0A0R1MIW9</accession>
<dbReference type="GO" id="GO:0032993">
    <property type="term" value="C:protein-DNA complex"/>
    <property type="evidence" value="ECO:0007669"/>
    <property type="project" value="TreeGrafter"/>
</dbReference>
<organism evidence="10 11">
    <name type="scientific">Liquorilactobacillus oeni DSM 19972</name>
    <dbReference type="NCBI Taxonomy" id="1423777"/>
    <lineage>
        <taxon>Bacteria</taxon>
        <taxon>Bacillati</taxon>
        <taxon>Bacillota</taxon>
        <taxon>Bacilli</taxon>
        <taxon>Lactobacillales</taxon>
        <taxon>Lactobacillaceae</taxon>
        <taxon>Liquorilactobacillus</taxon>
    </lineage>
</organism>
<evidence type="ECO:0000256" key="4">
    <source>
        <dbReference type="ARBA" id="ARBA00023125"/>
    </source>
</evidence>
<dbReference type="CDD" id="cd00383">
    <property type="entry name" value="trans_reg_C"/>
    <property type="match status" value="1"/>
</dbReference>
<evidence type="ECO:0000256" key="5">
    <source>
        <dbReference type="ARBA" id="ARBA00023163"/>
    </source>
</evidence>
<feature type="modified residue" description="4-aspartylphosphate" evidence="6">
    <location>
        <position position="53"/>
    </location>
</feature>
<evidence type="ECO:0000256" key="6">
    <source>
        <dbReference type="PROSITE-ProRule" id="PRU00169"/>
    </source>
</evidence>
<dbReference type="Gene3D" id="1.10.10.10">
    <property type="entry name" value="Winged helix-like DNA-binding domain superfamily/Winged helix DNA-binding domain"/>
    <property type="match status" value="1"/>
</dbReference>
<dbReference type="Pfam" id="PF00486">
    <property type="entry name" value="Trans_reg_C"/>
    <property type="match status" value="1"/>
</dbReference>
<dbReference type="SMART" id="SM00862">
    <property type="entry name" value="Trans_reg_C"/>
    <property type="match status" value="1"/>
</dbReference>
<dbReference type="PATRIC" id="fig|1423777.3.peg.1110"/>
<keyword evidence="3" id="KW-0805">Transcription regulation</keyword>
<dbReference type="InterPro" id="IPR039420">
    <property type="entry name" value="WalR-like"/>
</dbReference>
<dbReference type="Gene3D" id="3.40.50.2300">
    <property type="match status" value="1"/>
</dbReference>
<dbReference type="InterPro" id="IPR016032">
    <property type="entry name" value="Sig_transdc_resp-reg_C-effctor"/>
</dbReference>
<dbReference type="SMART" id="SM00448">
    <property type="entry name" value="REC"/>
    <property type="match status" value="1"/>
</dbReference>
<dbReference type="PANTHER" id="PTHR48111">
    <property type="entry name" value="REGULATOR OF RPOS"/>
    <property type="match status" value="1"/>
</dbReference>
<evidence type="ECO:0000259" key="9">
    <source>
        <dbReference type="PROSITE" id="PS51755"/>
    </source>
</evidence>
<dbReference type="Proteomes" id="UP000051686">
    <property type="component" value="Unassembled WGS sequence"/>
</dbReference>
<dbReference type="PANTHER" id="PTHR48111:SF43">
    <property type="entry name" value="STAGE 0 SPORULATION PROTEIN A HOMOLOG"/>
    <property type="match status" value="1"/>
</dbReference>
<keyword evidence="4 7" id="KW-0238">DNA-binding</keyword>
<dbReference type="STRING" id="1423777.FD46_GL001076"/>
<dbReference type="GO" id="GO:0000156">
    <property type="term" value="F:phosphorelay response regulator activity"/>
    <property type="evidence" value="ECO:0007669"/>
    <property type="project" value="TreeGrafter"/>
</dbReference>
<dbReference type="PROSITE" id="PS50110">
    <property type="entry name" value="RESPONSE_REGULATORY"/>
    <property type="match status" value="1"/>
</dbReference>
<evidence type="ECO:0000256" key="2">
    <source>
        <dbReference type="ARBA" id="ARBA00023012"/>
    </source>
</evidence>
<proteinExistence type="predicted"/>
<dbReference type="InterPro" id="IPR001789">
    <property type="entry name" value="Sig_transdc_resp-reg_receiver"/>
</dbReference>
<dbReference type="Pfam" id="PF00072">
    <property type="entry name" value="Response_reg"/>
    <property type="match status" value="1"/>
</dbReference>
<dbReference type="InterPro" id="IPR001867">
    <property type="entry name" value="OmpR/PhoB-type_DNA-bd"/>
</dbReference>
<dbReference type="PROSITE" id="PS51755">
    <property type="entry name" value="OMPR_PHOB"/>
    <property type="match status" value="1"/>
</dbReference>
<gene>
    <name evidence="10" type="ORF">FD46_GL001076</name>
</gene>
<keyword evidence="11" id="KW-1185">Reference proteome</keyword>
<evidence type="ECO:0000313" key="11">
    <source>
        <dbReference type="Proteomes" id="UP000051686"/>
    </source>
</evidence>
<evidence type="ECO:0000259" key="8">
    <source>
        <dbReference type="PROSITE" id="PS50110"/>
    </source>
</evidence>
<keyword evidence="1 6" id="KW-0597">Phosphoprotein</keyword>
<comment type="caution">
    <text evidence="10">The sequence shown here is derived from an EMBL/GenBank/DDBJ whole genome shotgun (WGS) entry which is preliminary data.</text>
</comment>
<keyword evidence="5" id="KW-0804">Transcription</keyword>
<dbReference type="GO" id="GO:0006355">
    <property type="term" value="P:regulation of DNA-templated transcription"/>
    <property type="evidence" value="ECO:0007669"/>
    <property type="project" value="InterPro"/>
</dbReference>
<feature type="DNA-binding region" description="OmpR/PhoB-type" evidence="7">
    <location>
        <begin position="127"/>
        <end position="225"/>
    </location>
</feature>
<feature type="domain" description="Response regulatory" evidence="8">
    <location>
        <begin position="4"/>
        <end position="117"/>
    </location>
</feature>
<sequence>MMQKIFVIEDDRTIRNEMVQSLKKWNLQADWVQSFQNIDSEIKQQVPDLIVMDITLPFYDGFYWTQKIREFSKVPIMFVSAAEMDPNAIRAISIGADDYLTKPFSIAVFVSKIQAILRRTNQTDHLVEAINFNMYSLNIITNVLSFQKESVKLTTTESIILKLLFLNPDQVISKKKIIKAIWQNGNFTDENILNVNMSRLRNKLGQIGLADKIVTEYGKGYRLLDDEK</sequence>
<dbReference type="AlphaFoldDB" id="A0A0R1MIW9"/>
<name>A0A0R1MIW9_9LACO</name>
<dbReference type="EMBL" id="AZEH01000034">
    <property type="protein sequence ID" value="KRL05130.1"/>
    <property type="molecule type" value="Genomic_DNA"/>
</dbReference>